<evidence type="ECO:0000313" key="1">
    <source>
        <dbReference type="EMBL" id="KGD64263.1"/>
    </source>
</evidence>
<keyword evidence="2" id="KW-1185">Reference proteome</keyword>
<evidence type="ECO:0008006" key="3">
    <source>
        <dbReference type="Google" id="ProtNLM"/>
    </source>
</evidence>
<evidence type="ECO:0000313" key="2">
    <source>
        <dbReference type="Proteomes" id="UP000029444"/>
    </source>
</evidence>
<dbReference type="PATRIC" id="fig|1177154.3.peg.2601"/>
<dbReference type="STRING" id="1177154.Y5S_02565"/>
<dbReference type="OrthoDB" id="6627207at2"/>
<gene>
    <name evidence="1" type="ORF">Y5S_02565</name>
</gene>
<protein>
    <recommendedName>
        <fullName evidence="3">Lipoprotein</fullName>
    </recommendedName>
</protein>
<dbReference type="AlphaFoldDB" id="A0A095TPD5"/>
<name>A0A095TPD5_9GAMM</name>
<comment type="caution">
    <text evidence="1">The sequence shown here is derived from an EMBL/GenBank/DDBJ whole genome shotgun (WGS) entry which is preliminary data.</text>
</comment>
<dbReference type="EMBL" id="ARXV01000010">
    <property type="protein sequence ID" value="KGD64263.1"/>
    <property type="molecule type" value="Genomic_DNA"/>
</dbReference>
<dbReference type="RefSeq" id="WP_035233496.1">
    <property type="nucleotide sequence ID" value="NZ_ARXV01000010.1"/>
</dbReference>
<reference evidence="1 2" key="1">
    <citation type="submission" date="2012-09" db="EMBL/GenBank/DDBJ databases">
        <title>Genome Sequence of alkane-degrading Bacterium Alcanivorax sp. 19-m-6.</title>
        <authorList>
            <person name="Lai Q."/>
            <person name="Shao Z."/>
        </authorList>
    </citation>
    <scope>NUCLEOTIDE SEQUENCE [LARGE SCALE GENOMIC DNA]</scope>
    <source>
        <strain evidence="1 2">19-m-6</strain>
    </source>
</reference>
<accession>A0A095TPD5</accession>
<organism evidence="1 2">
    <name type="scientific">Alcanivorax nanhaiticus</name>
    <dbReference type="NCBI Taxonomy" id="1177154"/>
    <lineage>
        <taxon>Bacteria</taxon>
        <taxon>Pseudomonadati</taxon>
        <taxon>Pseudomonadota</taxon>
        <taxon>Gammaproteobacteria</taxon>
        <taxon>Oceanospirillales</taxon>
        <taxon>Alcanivoracaceae</taxon>
        <taxon>Alcanivorax</taxon>
    </lineage>
</organism>
<dbReference type="PROSITE" id="PS51257">
    <property type="entry name" value="PROKAR_LIPOPROTEIN"/>
    <property type="match status" value="1"/>
</dbReference>
<sequence>MKKYLTGCGLAFILSGCGDTPPVDIRSSKIADNGFGAAEAPFLSITATTKSDDLEIREIIVNKGNCQRMNSARAMGQEMTSRLPKTVSLGEGVVQAFDYLCNVIEVEVVTDIGSWTFREGNDFQTWGN</sequence>
<proteinExistence type="predicted"/>
<dbReference type="Proteomes" id="UP000029444">
    <property type="component" value="Unassembled WGS sequence"/>
</dbReference>